<dbReference type="InterPro" id="IPR047789">
    <property type="entry name" value="CU044_5270-like"/>
</dbReference>
<name>A0ABW0Z853_9ACTN</name>
<keyword evidence="3" id="KW-1185">Reference proteome</keyword>
<keyword evidence="1" id="KW-1133">Transmembrane helix</keyword>
<reference evidence="3" key="1">
    <citation type="journal article" date="2019" name="Int. J. Syst. Evol. Microbiol.">
        <title>The Global Catalogue of Microorganisms (GCM) 10K type strain sequencing project: providing services to taxonomists for standard genome sequencing and annotation.</title>
        <authorList>
            <consortium name="The Broad Institute Genomics Platform"/>
            <consortium name="The Broad Institute Genome Sequencing Center for Infectious Disease"/>
            <person name="Wu L."/>
            <person name="Ma J."/>
        </authorList>
    </citation>
    <scope>NUCLEOTIDE SEQUENCE [LARGE SCALE GENOMIC DNA]</scope>
    <source>
        <strain evidence="3">CGMCC 4.7304</strain>
    </source>
</reference>
<dbReference type="RefSeq" id="WP_390321034.1">
    <property type="nucleotide sequence ID" value="NZ_JBHSPB010000030.1"/>
</dbReference>
<protein>
    <submittedName>
        <fullName evidence="2">CU044_5270 family protein</fullName>
    </submittedName>
</protein>
<dbReference type="NCBIfam" id="NF038083">
    <property type="entry name" value="CU044_5270_fam"/>
    <property type="match status" value="1"/>
</dbReference>
<feature type="transmembrane region" description="Helical" evidence="1">
    <location>
        <begin position="69"/>
        <end position="89"/>
    </location>
</feature>
<proteinExistence type="predicted"/>
<keyword evidence="1" id="KW-0472">Membrane</keyword>
<evidence type="ECO:0000313" key="3">
    <source>
        <dbReference type="Proteomes" id="UP001596083"/>
    </source>
</evidence>
<comment type="caution">
    <text evidence="2">The sequence shown here is derived from an EMBL/GenBank/DDBJ whole genome shotgun (WGS) entry which is preliminary data.</text>
</comment>
<dbReference type="EMBL" id="JBHSPB010000030">
    <property type="protein sequence ID" value="MFC5724572.1"/>
    <property type="molecule type" value="Genomic_DNA"/>
</dbReference>
<sequence>MTRMFRRPDEPLRHAEFDLLLPAPGDPVLPPARRALLQEHFMNEIQRPAPAPATAPGPAAVRRILRRPVWIALSAAAALAAGVLVASPWEQGDRNGVQQAREAAPPQTVTLQPGTTQGLSAAVEQIALAAARQPLLEPRQDQFLYIESQVSSLRGTSSGGKEKNWVTPLHTRRLWTSPDGTKGYLYEPGHSLLEGKGEDLDKAGTSGRHSYNSLKALPTDPDSLLKRLYQGGQKGNPDADWAAFKEIGSLLREQIAPPQTSAALYRTAAQIPGVKLIDSTTDADGRPGMAIAFDNDGIRSEWIFDKKTYSYLGERMVLLKDAYGMKPGTVIGQTAVTTRAVVDAKKQLPGGGTA</sequence>
<evidence type="ECO:0000313" key="2">
    <source>
        <dbReference type="EMBL" id="MFC5724572.1"/>
    </source>
</evidence>
<organism evidence="2 3">
    <name type="scientific">Streptomyces gamaensis</name>
    <dbReference type="NCBI Taxonomy" id="1763542"/>
    <lineage>
        <taxon>Bacteria</taxon>
        <taxon>Bacillati</taxon>
        <taxon>Actinomycetota</taxon>
        <taxon>Actinomycetes</taxon>
        <taxon>Kitasatosporales</taxon>
        <taxon>Streptomycetaceae</taxon>
        <taxon>Streptomyces</taxon>
    </lineage>
</organism>
<evidence type="ECO:0000256" key="1">
    <source>
        <dbReference type="SAM" id="Phobius"/>
    </source>
</evidence>
<keyword evidence="1" id="KW-0812">Transmembrane</keyword>
<gene>
    <name evidence="2" type="ORF">ACFP1Z_30905</name>
</gene>
<accession>A0ABW0Z853</accession>
<dbReference type="Proteomes" id="UP001596083">
    <property type="component" value="Unassembled WGS sequence"/>
</dbReference>